<feature type="transmembrane region" description="Helical" evidence="1">
    <location>
        <begin position="333"/>
        <end position="352"/>
    </location>
</feature>
<organism evidence="2 3">
    <name type="scientific">Exiguobacterium aestuarii</name>
    <dbReference type="NCBI Taxonomy" id="273527"/>
    <lineage>
        <taxon>Bacteria</taxon>
        <taxon>Bacillati</taxon>
        <taxon>Bacillota</taxon>
        <taxon>Bacilli</taxon>
        <taxon>Bacillales</taxon>
        <taxon>Bacillales Family XII. Incertae Sedis</taxon>
        <taxon>Exiguobacterium</taxon>
    </lineage>
</organism>
<proteinExistence type="predicted"/>
<dbReference type="Proteomes" id="UP001596439">
    <property type="component" value="Unassembled WGS sequence"/>
</dbReference>
<keyword evidence="1" id="KW-0472">Membrane</keyword>
<keyword evidence="1" id="KW-0812">Transmembrane</keyword>
<accession>A0ABW2PN86</accession>
<evidence type="ECO:0000256" key="1">
    <source>
        <dbReference type="SAM" id="Phobius"/>
    </source>
</evidence>
<feature type="transmembrane region" description="Helical" evidence="1">
    <location>
        <begin position="100"/>
        <end position="121"/>
    </location>
</feature>
<dbReference type="InterPro" id="IPR010288">
    <property type="entry name" value="EcsB_ABC"/>
</dbReference>
<protein>
    <submittedName>
        <fullName evidence="2">ABC transporter permease</fullName>
    </submittedName>
</protein>
<feature type="transmembrane region" description="Helical" evidence="1">
    <location>
        <begin position="127"/>
        <end position="146"/>
    </location>
</feature>
<dbReference type="Pfam" id="PF05975">
    <property type="entry name" value="EcsB"/>
    <property type="match status" value="1"/>
</dbReference>
<evidence type="ECO:0000313" key="3">
    <source>
        <dbReference type="Proteomes" id="UP001596439"/>
    </source>
</evidence>
<name>A0ABW2PN86_9BACL</name>
<dbReference type="EMBL" id="JBHTCE010000001">
    <property type="protein sequence ID" value="MFC7390554.1"/>
    <property type="molecule type" value="Genomic_DNA"/>
</dbReference>
<gene>
    <name evidence="2" type="ORF">ACFQO8_10350</name>
</gene>
<feature type="transmembrane region" description="Helical" evidence="1">
    <location>
        <begin position="52"/>
        <end position="69"/>
    </location>
</feature>
<evidence type="ECO:0000313" key="2">
    <source>
        <dbReference type="EMBL" id="MFC7390554.1"/>
    </source>
</evidence>
<comment type="caution">
    <text evidence="2">The sequence shown here is derived from an EMBL/GenBank/DDBJ whole genome shotgun (WGS) entry which is preliminary data.</text>
</comment>
<keyword evidence="1" id="KW-1133">Transmembrane helix</keyword>
<keyword evidence="3" id="KW-1185">Reference proteome</keyword>
<feature type="transmembrane region" description="Helical" evidence="1">
    <location>
        <begin position="268"/>
        <end position="288"/>
    </location>
</feature>
<feature type="transmembrane region" description="Helical" evidence="1">
    <location>
        <begin position="176"/>
        <end position="191"/>
    </location>
</feature>
<feature type="transmembrane region" description="Helical" evidence="1">
    <location>
        <begin position="153"/>
        <end position="170"/>
    </location>
</feature>
<dbReference type="RefSeq" id="WP_214789704.1">
    <property type="nucleotide sequence ID" value="NZ_JANIEL010000006.1"/>
</dbReference>
<reference evidence="3" key="1">
    <citation type="journal article" date="2019" name="Int. J. Syst. Evol. Microbiol.">
        <title>The Global Catalogue of Microorganisms (GCM) 10K type strain sequencing project: providing services to taxonomists for standard genome sequencing and annotation.</title>
        <authorList>
            <consortium name="The Broad Institute Genomics Platform"/>
            <consortium name="The Broad Institute Genome Sequencing Center for Infectious Disease"/>
            <person name="Wu L."/>
            <person name="Ma J."/>
        </authorList>
    </citation>
    <scope>NUCLEOTIDE SEQUENCE [LARGE SCALE GENOMIC DNA]</scope>
    <source>
        <strain evidence="3">CCUG 55590</strain>
    </source>
</reference>
<sequence length="377" mass="43382">MNRFTSRLGKWMEEVVKYSRYVANGGLLFTLYFTLIYGAFVYNNFLERIDTTFPGTWIAAAVLILIPLGHRPRTFIQEADQVFLLPELGTIRPYMMGVRLFNVVFATLRALLILLVLLPLLVRTESYTSLEVLSFVITMTLLSVAGRLAKVEGVSGWMIVPFAMVSGAFLLIDWTQWAWVPAFMPFILLHVKRNERIPLLQWLALEEKSRAQFERVISWFVDLPTLKEEVRERRLLTKLLEKRVLQRVDASRYVYGLRILRSNDSLDLILRLTAVALIVMWMSGGWYVGFVTPLFVGLTALQLVPLFKRLEAISIVSWLPITRDDRIEGYSWWAMRLLIVQSIVLVLASIGFGATWDAAVGLVLSIVLIRYYLRRLV</sequence>
<feature type="transmembrane region" description="Helical" evidence="1">
    <location>
        <begin position="21"/>
        <end position="40"/>
    </location>
</feature>